<dbReference type="InterPro" id="IPR051503">
    <property type="entry name" value="ComplSys_Reg/VirEntry_Med"/>
</dbReference>
<sequence length="353" mass="39811">VCWCCDLIPDNMWLTGLRFALLVWIPGVLHAVNEKEPCSAPDLKNGYFLPVQESYPHGSHVTYSCDTGYKTTEEGWWVTIVCQDGDWSDKPECVVETVCLPPVIPNGKFKQNQNGSLEINCNAGYSLNGQDNIVECHSGTWSAVPFCQKHPKACDQPPAVPNAVIIQTYQEVFDAYSTVTYQCRDEFLTQDRESTTTVSCEAGNWFGTPRCSKWSLSRPARSGSTDTQTTFVSIDHCGEIPHVPNGLPVQQEQRYVKYKCQNFYKLVGPETVVCHRGGKWSEVPKCKEDFCLLNTAEYPDLTKTGNIYIRNGETEYPKCVDRWTFNKYVVARCIGGRLSVSTCKYQCKHQLDC</sequence>
<accession>A0A3B3XCZ0</accession>
<name>A0A3B3XCZ0_9TELE</name>
<dbReference type="PANTHER" id="PTHR45785:SF2">
    <property type="entry name" value="COMPLEMENT FACTOR H-RELATED"/>
    <property type="match status" value="1"/>
</dbReference>
<dbReference type="Proteomes" id="UP000261480">
    <property type="component" value="Unplaced"/>
</dbReference>
<evidence type="ECO:0000256" key="4">
    <source>
        <dbReference type="ARBA" id="ARBA00023157"/>
    </source>
</evidence>
<feature type="domain" description="Sushi" evidence="7">
    <location>
        <begin position="235"/>
        <end position="288"/>
    </location>
</feature>
<evidence type="ECO:0000313" key="9">
    <source>
        <dbReference type="Proteomes" id="UP000261480"/>
    </source>
</evidence>
<dbReference type="PROSITE" id="PS50923">
    <property type="entry name" value="SUSHI"/>
    <property type="match status" value="4"/>
</dbReference>
<reference evidence="8" key="1">
    <citation type="submission" date="2025-08" db="UniProtKB">
        <authorList>
            <consortium name="Ensembl"/>
        </authorList>
    </citation>
    <scope>IDENTIFICATION</scope>
</reference>
<evidence type="ECO:0000256" key="3">
    <source>
        <dbReference type="ARBA" id="ARBA00022729"/>
    </source>
</evidence>
<dbReference type="PANTHER" id="PTHR45785">
    <property type="entry name" value="COMPLEMENT FACTOR H-RELATED"/>
    <property type="match status" value="1"/>
</dbReference>
<comment type="subcellular location">
    <subcellularLocation>
        <location evidence="1">Virion</location>
    </subcellularLocation>
</comment>
<feature type="chain" id="PRO_5017281149" description="Sushi domain-containing protein" evidence="6">
    <location>
        <begin position="32"/>
        <end position="353"/>
    </location>
</feature>
<dbReference type="SMART" id="SM00032">
    <property type="entry name" value="CCP"/>
    <property type="match status" value="4"/>
</dbReference>
<dbReference type="InterPro" id="IPR000436">
    <property type="entry name" value="Sushi_SCR_CCP_dom"/>
</dbReference>
<organism evidence="8 9">
    <name type="scientific">Poecilia mexicana</name>
    <dbReference type="NCBI Taxonomy" id="48701"/>
    <lineage>
        <taxon>Eukaryota</taxon>
        <taxon>Metazoa</taxon>
        <taxon>Chordata</taxon>
        <taxon>Craniata</taxon>
        <taxon>Vertebrata</taxon>
        <taxon>Euteleostomi</taxon>
        <taxon>Actinopterygii</taxon>
        <taxon>Neopterygii</taxon>
        <taxon>Teleostei</taxon>
        <taxon>Neoteleostei</taxon>
        <taxon>Acanthomorphata</taxon>
        <taxon>Ovalentaria</taxon>
        <taxon>Atherinomorphae</taxon>
        <taxon>Cyprinodontiformes</taxon>
        <taxon>Poeciliidae</taxon>
        <taxon>Poeciliinae</taxon>
        <taxon>Poecilia</taxon>
    </lineage>
</organism>
<dbReference type="Pfam" id="PF00084">
    <property type="entry name" value="Sushi"/>
    <property type="match status" value="4"/>
</dbReference>
<evidence type="ECO:0000313" key="8">
    <source>
        <dbReference type="Ensembl" id="ENSPMEP00000012922.1"/>
    </source>
</evidence>
<feature type="domain" description="Sushi" evidence="7">
    <location>
        <begin position="36"/>
        <end position="95"/>
    </location>
</feature>
<evidence type="ECO:0000256" key="5">
    <source>
        <dbReference type="PROSITE-ProRule" id="PRU00302"/>
    </source>
</evidence>
<feature type="domain" description="Sushi" evidence="7">
    <location>
        <begin position="97"/>
        <end position="149"/>
    </location>
</feature>
<evidence type="ECO:0000256" key="2">
    <source>
        <dbReference type="ARBA" id="ARBA00022659"/>
    </source>
</evidence>
<reference evidence="8" key="2">
    <citation type="submission" date="2025-09" db="UniProtKB">
        <authorList>
            <consortium name="Ensembl"/>
        </authorList>
    </citation>
    <scope>IDENTIFICATION</scope>
</reference>
<feature type="domain" description="Sushi" evidence="7">
    <location>
        <begin position="152"/>
        <end position="213"/>
    </location>
</feature>
<dbReference type="SUPFAM" id="SSF57535">
    <property type="entry name" value="Complement control module/SCR domain"/>
    <property type="match status" value="4"/>
</dbReference>
<evidence type="ECO:0000259" key="7">
    <source>
        <dbReference type="PROSITE" id="PS50923"/>
    </source>
</evidence>
<keyword evidence="3 6" id="KW-0732">Signal</keyword>
<dbReference type="Ensembl" id="ENSPMET00000020477.1">
    <property type="protein sequence ID" value="ENSPMEP00000012922.1"/>
    <property type="gene ID" value="ENSPMEG00000000579.1"/>
</dbReference>
<dbReference type="AlphaFoldDB" id="A0A3B3XCZ0"/>
<keyword evidence="2 5" id="KW-0768">Sushi</keyword>
<evidence type="ECO:0000256" key="1">
    <source>
        <dbReference type="ARBA" id="ARBA00004328"/>
    </source>
</evidence>
<protein>
    <recommendedName>
        <fullName evidence="7">Sushi domain-containing protein</fullName>
    </recommendedName>
</protein>
<evidence type="ECO:0000256" key="6">
    <source>
        <dbReference type="SAM" id="SignalP"/>
    </source>
</evidence>
<dbReference type="CDD" id="cd00033">
    <property type="entry name" value="CCP"/>
    <property type="match status" value="3"/>
</dbReference>
<proteinExistence type="predicted"/>
<dbReference type="STRING" id="48701.ENSPMEP00000012922"/>
<keyword evidence="4" id="KW-1015">Disulfide bond</keyword>
<comment type="caution">
    <text evidence="5">Lacks conserved residue(s) required for the propagation of feature annotation.</text>
</comment>
<dbReference type="Gene3D" id="2.10.70.10">
    <property type="entry name" value="Complement Module, domain 1"/>
    <property type="match status" value="4"/>
</dbReference>
<feature type="signal peptide" evidence="6">
    <location>
        <begin position="1"/>
        <end position="31"/>
    </location>
</feature>
<keyword evidence="9" id="KW-1185">Reference proteome</keyword>
<dbReference type="InterPro" id="IPR035976">
    <property type="entry name" value="Sushi/SCR/CCP_sf"/>
</dbReference>